<keyword evidence="2" id="KW-1185">Reference proteome</keyword>
<evidence type="ECO:0000313" key="1">
    <source>
        <dbReference type="EMBL" id="CUR52658.1"/>
    </source>
</evidence>
<organism evidence="1 2">
    <name type="scientific">Nitrosotalea devaniterrae</name>
    <dbReference type="NCBI Taxonomy" id="1078905"/>
    <lineage>
        <taxon>Archaea</taxon>
        <taxon>Nitrososphaerota</taxon>
        <taxon>Nitrososphaeria</taxon>
        <taxon>Nitrosotaleales</taxon>
        <taxon>Nitrosotaleaceae</taxon>
        <taxon>Nitrosotalea</taxon>
    </lineage>
</organism>
<dbReference type="KEGG" id="ndv:NDEV_1896"/>
<reference evidence="2" key="1">
    <citation type="submission" date="2015-10" db="EMBL/GenBank/DDBJ databases">
        <authorList>
            <person name="Lehtovirta-Morley L.E."/>
            <person name="Vieille C."/>
        </authorList>
    </citation>
    <scope>NUCLEOTIDE SEQUENCE [LARGE SCALE GENOMIC DNA]</scope>
</reference>
<accession>A0A128A5Q3</accession>
<dbReference type="AlphaFoldDB" id="A0A128A5Q3"/>
<sequence>MEEIALVFSSLAGACTAVALDKVPKIKRNKQTPTINSAIANQLHSLRMEKEVLSKTITRLHQQESDVTRIQKDKLLLRYQHQLGTVITKIEKLEVASKYPDLGPVGDSLISLMDNRLSQLDQRLHEISSKITVNTITQSKQSERPVETILENPQVKKIEPKIESQREKIQEEKIVKPEQTEWLPQIEIPTYEKHRTVELSTLTEITNKIPQFPAEFIRPTHIEPQIQPKIIEPPIVEEPILVPQDFTQNITKEIVPELPKPELVQEPERKIQLPTAIKIPEEEKLEDDDKDLDKIKSEIMKALSKLEQVEVE</sequence>
<dbReference type="EMBL" id="LN890280">
    <property type="protein sequence ID" value="CUR52658.1"/>
    <property type="molecule type" value="Genomic_DNA"/>
</dbReference>
<proteinExistence type="predicted"/>
<protein>
    <submittedName>
        <fullName evidence="1">Uncharacterized protein</fullName>
    </submittedName>
</protein>
<dbReference type="Proteomes" id="UP000196239">
    <property type="component" value="Chromosome 1"/>
</dbReference>
<name>A0A128A5Q3_9ARCH</name>
<gene>
    <name evidence="1" type="ORF">NDEV_1896</name>
</gene>
<evidence type="ECO:0000313" key="2">
    <source>
        <dbReference type="Proteomes" id="UP000196239"/>
    </source>
</evidence>